<sequence length="43" mass="5020">MYSFFISFSSYFFRGTARPPAPASRTPSLNFHIYYTIGIYLCK</sequence>
<protein>
    <submittedName>
        <fullName evidence="1">Uncharacterized protein</fullName>
    </submittedName>
</protein>
<dbReference type="EMBL" id="BK015354">
    <property type="protein sequence ID" value="DAE02847.1"/>
    <property type="molecule type" value="Genomic_DNA"/>
</dbReference>
<organism evidence="1">
    <name type="scientific">Siphoviridae sp. ctrvp54</name>
    <dbReference type="NCBI Taxonomy" id="2825690"/>
    <lineage>
        <taxon>Viruses</taxon>
        <taxon>Duplodnaviria</taxon>
        <taxon>Heunggongvirae</taxon>
        <taxon>Uroviricota</taxon>
        <taxon>Caudoviricetes</taxon>
    </lineage>
</organism>
<accession>A0A8S5P6S2</accession>
<name>A0A8S5P6S2_9CAUD</name>
<proteinExistence type="predicted"/>
<reference evidence="1" key="1">
    <citation type="journal article" date="2021" name="Proc. Natl. Acad. Sci. U.S.A.">
        <title>A Catalog of Tens of Thousands of Viruses from Human Metagenomes Reveals Hidden Associations with Chronic Diseases.</title>
        <authorList>
            <person name="Tisza M.J."/>
            <person name="Buck C.B."/>
        </authorList>
    </citation>
    <scope>NUCLEOTIDE SEQUENCE</scope>
    <source>
        <strain evidence="1">Ctrvp54</strain>
    </source>
</reference>
<evidence type="ECO:0000313" key="1">
    <source>
        <dbReference type="EMBL" id="DAE02847.1"/>
    </source>
</evidence>